<dbReference type="SUPFAM" id="SSF56801">
    <property type="entry name" value="Acetyl-CoA synthetase-like"/>
    <property type="match status" value="1"/>
</dbReference>
<name>A0A814S2D1_9BILA</name>
<gene>
    <name evidence="2" type="ORF">QVE165_LOCUS22485</name>
</gene>
<feature type="domain" description="AMP-dependent synthetase/ligase" evidence="1">
    <location>
        <begin position="70"/>
        <end position="165"/>
    </location>
</feature>
<dbReference type="PANTHER" id="PTHR45527:SF1">
    <property type="entry name" value="FATTY ACID SYNTHASE"/>
    <property type="match status" value="1"/>
</dbReference>
<dbReference type="InterPro" id="IPR042099">
    <property type="entry name" value="ANL_N_sf"/>
</dbReference>
<dbReference type="InterPro" id="IPR000873">
    <property type="entry name" value="AMP-dep_synth/lig_dom"/>
</dbReference>
<dbReference type="GO" id="GO:0044550">
    <property type="term" value="P:secondary metabolite biosynthetic process"/>
    <property type="evidence" value="ECO:0007669"/>
    <property type="project" value="TreeGrafter"/>
</dbReference>
<reference evidence="2" key="1">
    <citation type="submission" date="2021-02" db="EMBL/GenBank/DDBJ databases">
        <authorList>
            <person name="Nowell W R."/>
        </authorList>
    </citation>
    <scope>NUCLEOTIDE SEQUENCE</scope>
</reference>
<dbReference type="PANTHER" id="PTHR45527">
    <property type="entry name" value="NONRIBOSOMAL PEPTIDE SYNTHETASE"/>
    <property type="match status" value="1"/>
</dbReference>
<protein>
    <recommendedName>
        <fullName evidence="1">AMP-dependent synthetase/ligase domain-containing protein</fullName>
    </recommendedName>
</protein>
<dbReference type="Pfam" id="PF00501">
    <property type="entry name" value="AMP-binding"/>
    <property type="match status" value="1"/>
</dbReference>
<dbReference type="OrthoDB" id="10054424at2759"/>
<dbReference type="AlphaFoldDB" id="A0A814S2D1"/>
<keyword evidence="3" id="KW-1185">Reference proteome</keyword>
<comment type="caution">
    <text evidence="2">The sequence shown here is derived from an EMBL/GenBank/DDBJ whole genome shotgun (WGS) entry which is preliminary data.</text>
</comment>
<dbReference type="GO" id="GO:0031177">
    <property type="term" value="F:phosphopantetheine binding"/>
    <property type="evidence" value="ECO:0007669"/>
    <property type="project" value="TreeGrafter"/>
</dbReference>
<dbReference type="GO" id="GO:0043041">
    <property type="term" value="P:amino acid activation for nonribosomal peptide biosynthetic process"/>
    <property type="evidence" value="ECO:0007669"/>
    <property type="project" value="TreeGrafter"/>
</dbReference>
<organism evidence="2 3">
    <name type="scientific">Adineta steineri</name>
    <dbReference type="NCBI Taxonomy" id="433720"/>
    <lineage>
        <taxon>Eukaryota</taxon>
        <taxon>Metazoa</taxon>
        <taxon>Spiralia</taxon>
        <taxon>Gnathifera</taxon>
        <taxon>Rotifera</taxon>
        <taxon>Eurotatoria</taxon>
        <taxon>Bdelloidea</taxon>
        <taxon>Adinetida</taxon>
        <taxon>Adinetidae</taxon>
        <taxon>Adineta</taxon>
    </lineage>
</organism>
<evidence type="ECO:0000313" key="3">
    <source>
        <dbReference type="Proteomes" id="UP000663832"/>
    </source>
</evidence>
<accession>A0A814S2D1</accession>
<dbReference type="Gene3D" id="3.40.50.12780">
    <property type="entry name" value="N-terminal domain of ligase-like"/>
    <property type="match status" value="1"/>
</dbReference>
<dbReference type="GO" id="GO:0005737">
    <property type="term" value="C:cytoplasm"/>
    <property type="evidence" value="ECO:0007669"/>
    <property type="project" value="TreeGrafter"/>
</dbReference>
<dbReference type="EMBL" id="CAJNOM010000148">
    <property type="protein sequence ID" value="CAF1141118.1"/>
    <property type="molecule type" value="Genomic_DNA"/>
</dbReference>
<sequence length="209" mass="24002">MSYNKNKISLALQNHSIDLLSRPLKPFSLASSSLEVVLRTEQEFIHQINNTDISTLYSWPNTVHEYFIQQTQLYSQKSALELDEQSLTYSELLYSVYCLTNHLIDKMQSNEIICQCVERSSEMIIGMLAILSSGAVYCPLSPMDPQERLKTLIQDTSPKTLLIHSFTWQTILMTYTSCNLIKIDSFIIFNYNDTICNIINSFCKVIFIG</sequence>
<dbReference type="Proteomes" id="UP000663832">
    <property type="component" value="Unassembled WGS sequence"/>
</dbReference>
<proteinExistence type="predicted"/>
<evidence type="ECO:0000259" key="1">
    <source>
        <dbReference type="Pfam" id="PF00501"/>
    </source>
</evidence>
<evidence type="ECO:0000313" key="2">
    <source>
        <dbReference type="EMBL" id="CAF1141118.1"/>
    </source>
</evidence>